<dbReference type="PROSITE" id="PS50893">
    <property type="entry name" value="ABC_TRANSPORTER_2"/>
    <property type="match status" value="1"/>
</dbReference>
<dbReference type="PROSITE" id="PS00211">
    <property type="entry name" value="ABC_TRANSPORTER_1"/>
    <property type="match status" value="1"/>
</dbReference>
<protein>
    <submittedName>
        <fullName evidence="10">Unannotated protein</fullName>
    </submittedName>
</protein>
<evidence type="ECO:0000259" key="8">
    <source>
        <dbReference type="PROSITE" id="PS50893"/>
    </source>
</evidence>
<feature type="transmembrane region" description="Helical" evidence="7">
    <location>
        <begin position="165"/>
        <end position="184"/>
    </location>
</feature>
<dbReference type="PANTHER" id="PTHR24221:SF654">
    <property type="entry name" value="ATP-BINDING CASSETTE SUB-FAMILY B MEMBER 6"/>
    <property type="match status" value="1"/>
</dbReference>
<dbReference type="GO" id="GO:0034040">
    <property type="term" value="F:ATPase-coupled lipid transmembrane transporter activity"/>
    <property type="evidence" value="ECO:0007669"/>
    <property type="project" value="TreeGrafter"/>
</dbReference>
<dbReference type="InterPro" id="IPR003439">
    <property type="entry name" value="ABC_transporter-like_ATP-bd"/>
</dbReference>
<feature type="transmembrane region" description="Helical" evidence="7">
    <location>
        <begin position="37"/>
        <end position="59"/>
    </location>
</feature>
<evidence type="ECO:0000256" key="3">
    <source>
        <dbReference type="ARBA" id="ARBA00022741"/>
    </source>
</evidence>
<dbReference type="InterPro" id="IPR039421">
    <property type="entry name" value="Type_1_exporter"/>
</dbReference>
<dbReference type="InterPro" id="IPR011527">
    <property type="entry name" value="ABC1_TM_dom"/>
</dbReference>
<dbReference type="SUPFAM" id="SSF52540">
    <property type="entry name" value="P-loop containing nucleoside triphosphate hydrolases"/>
    <property type="match status" value="1"/>
</dbReference>
<dbReference type="SUPFAM" id="SSF90123">
    <property type="entry name" value="ABC transporter transmembrane region"/>
    <property type="match status" value="1"/>
</dbReference>
<dbReference type="Pfam" id="PF00005">
    <property type="entry name" value="ABC_tran"/>
    <property type="match status" value="1"/>
</dbReference>
<accession>A0A6J7FD90</accession>
<keyword evidence="3" id="KW-0547">Nucleotide-binding</keyword>
<evidence type="ECO:0000256" key="1">
    <source>
        <dbReference type="ARBA" id="ARBA00004141"/>
    </source>
</evidence>
<dbReference type="GO" id="GO:0140359">
    <property type="term" value="F:ABC-type transporter activity"/>
    <property type="evidence" value="ECO:0007669"/>
    <property type="project" value="InterPro"/>
</dbReference>
<dbReference type="PROSITE" id="PS50929">
    <property type="entry name" value="ABC_TM1F"/>
    <property type="match status" value="1"/>
</dbReference>
<evidence type="ECO:0000256" key="7">
    <source>
        <dbReference type="SAM" id="Phobius"/>
    </source>
</evidence>
<gene>
    <name evidence="10" type="ORF">UFOPK3482_01230</name>
</gene>
<dbReference type="GO" id="GO:0016887">
    <property type="term" value="F:ATP hydrolysis activity"/>
    <property type="evidence" value="ECO:0007669"/>
    <property type="project" value="InterPro"/>
</dbReference>
<dbReference type="Gene3D" id="1.20.1560.10">
    <property type="entry name" value="ABC transporter type 1, transmembrane domain"/>
    <property type="match status" value="1"/>
</dbReference>
<feature type="domain" description="ABC transmembrane type-1" evidence="9">
    <location>
        <begin position="1"/>
        <end position="221"/>
    </location>
</feature>
<evidence type="ECO:0000256" key="5">
    <source>
        <dbReference type="ARBA" id="ARBA00022989"/>
    </source>
</evidence>
<dbReference type="InterPro" id="IPR017871">
    <property type="entry name" value="ABC_transporter-like_CS"/>
</dbReference>
<proteinExistence type="predicted"/>
<evidence type="ECO:0000313" key="10">
    <source>
        <dbReference type="EMBL" id="CAB4890369.1"/>
    </source>
</evidence>
<comment type="subcellular location">
    <subcellularLocation>
        <location evidence="1">Membrane</location>
        <topology evidence="1">Multi-pass membrane protein</topology>
    </subcellularLocation>
</comment>
<dbReference type="EMBL" id="CAFBLZ010000152">
    <property type="protein sequence ID" value="CAB4890369.1"/>
    <property type="molecule type" value="Genomic_DNA"/>
</dbReference>
<keyword evidence="4" id="KW-0067">ATP-binding</keyword>
<dbReference type="InterPro" id="IPR036640">
    <property type="entry name" value="ABC1_TM_sf"/>
</dbReference>
<sequence>MRFLAARNAYVSRMLAHKVLSLDLIELQKIGVQKLQYIIGPGINGITLGILGFTASIIADASLLIVLGFGLLAINPLVAFLAFIFFGAIAIIMHFALREHAKAVGEALYKSEIAANRLMADSINIYRELFTRSRRSFYADEIAGLRANGAKAQAEMTFLPNLSKYIIEVALVLGAALIASVQFLTQSATVAISSLGLFLMAGSRIAPALLRLQQSFMQIEANSPAALTTIEMINEISNSASRNEDMPVKIVFTHSGFTPTVEINQASFSFSDGESNNEIFMKDLNLSIEAGQFVALVGPSGSGKTTLVNLILGLYKPNSGNVRMSGIEPELAINKWPGAVSFVPQEVRILNGTIKENLEFGLSSSESSVEAANRALQNSQLLDLINNLADKVETVLGENGHQLSGGQKQRLGLARALYTSPKLLILDEATSALDSETEGAITDSLSKLQGKVTVIVIAHRLSTVRRADRVLYVENGKILADGTFDEVRKEIPNFDQQAKLMGL</sequence>
<feature type="transmembrane region" description="Helical" evidence="7">
    <location>
        <begin position="65"/>
        <end position="92"/>
    </location>
</feature>
<dbReference type="AlphaFoldDB" id="A0A6J7FD90"/>
<evidence type="ECO:0000256" key="4">
    <source>
        <dbReference type="ARBA" id="ARBA00022840"/>
    </source>
</evidence>
<dbReference type="InterPro" id="IPR003593">
    <property type="entry name" value="AAA+_ATPase"/>
</dbReference>
<evidence type="ECO:0000256" key="6">
    <source>
        <dbReference type="ARBA" id="ARBA00023136"/>
    </source>
</evidence>
<name>A0A6J7FD90_9ZZZZ</name>
<reference evidence="10" key="1">
    <citation type="submission" date="2020-05" db="EMBL/GenBank/DDBJ databases">
        <authorList>
            <person name="Chiriac C."/>
            <person name="Salcher M."/>
            <person name="Ghai R."/>
            <person name="Kavagutti S V."/>
        </authorList>
    </citation>
    <scope>NUCLEOTIDE SEQUENCE</scope>
</reference>
<evidence type="ECO:0000259" key="9">
    <source>
        <dbReference type="PROSITE" id="PS50929"/>
    </source>
</evidence>
<dbReference type="SMART" id="SM00382">
    <property type="entry name" value="AAA"/>
    <property type="match status" value="1"/>
</dbReference>
<dbReference type="GO" id="GO:0016020">
    <property type="term" value="C:membrane"/>
    <property type="evidence" value="ECO:0007669"/>
    <property type="project" value="UniProtKB-SubCell"/>
</dbReference>
<keyword evidence="2 7" id="KW-0812">Transmembrane</keyword>
<dbReference type="GO" id="GO:0005524">
    <property type="term" value="F:ATP binding"/>
    <property type="evidence" value="ECO:0007669"/>
    <property type="project" value="UniProtKB-KW"/>
</dbReference>
<dbReference type="Gene3D" id="3.40.50.300">
    <property type="entry name" value="P-loop containing nucleotide triphosphate hydrolases"/>
    <property type="match status" value="1"/>
</dbReference>
<evidence type="ECO:0000256" key="2">
    <source>
        <dbReference type="ARBA" id="ARBA00022692"/>
    </source>
</evidence>
<dbReference type="PANTHER" id="PTHR24221">
    <property type="entry name" value="ATP-BINDING CASSETTE SUB-FAMILY B"/>
    <property type="match status" value="1"/>
</dbReference>
<keyword evidence="6 7" id="KW-0472">Membrane</keyword>
<dbReference type="InterPro" id="IPR027417">
    <property type="entry name" value="P-loop_NTPase"/>
</dbReference>
<organism evidence="10">
    <name type="scientific">freshwater metagenome</name>
    <dbReference type="NCBI Taxonomy" id="449393"/>
    <lineage>
        <taxon>unclassified sequences</taxon>
        <taxon>metagenomes</taxon>
        <taxon>ecological metagenomes</taxon>
    </lineage>
</organism>
<feature type="domain" description="ABC transporter" evidence="8">
    <location>
        <begin position="261"/>
        <end position="500"/>
    </location>
</feature>
<keyword evidence="5 7" id="KW-1133">Transmembrane helix</keyword>